<dbReference type="RefSeq" id="WP_091566469.1">
    <property type="nucleotide sequence ID" value="NZ_FNHP01000001.1"/>
</dbReference>
<evidence type="ECO:0000313" key="1">
    <source>
        <dbReference type="EMBL" id="SDL97437.1"/>
    </source>
</evidence>
<dbReference type="GO" id="GO:0020037">
    <property type="term" value="F:heme binding"/>
    <property type="evidence" value="ECO:0007669"/>
    <property type="project" value="InterPro"/>
</dbReference>
<gene>
    <name evidence="1" type="ORF">SAMN05428957_101376</name>
</gene>
<dbReference type="Proteomes" id="UP000198552">
    <property type="component" value="Unassembled WGS sequence"/>
</dbReference>
<keyword evidence="2" id="KW-1185">Reference proteome</keyword>
<dbReference type="SUPFAM" id="SSF46458">
    <property type="entry name" value="Globin-like"/>
    <property type="match status" value="1"/>
</dbReference>
<dbReference type="AlphaFoldDB" id="A0A1G9PGU8"/>
<dbReference type="InterPro" id="IPR009050">
    <property type="entry name" value="Globin-like_sf"/>
</dbReference>
<protein>
    <submittedName>
        <fullName evidence="1">Hemoglobin</fullName>
    </submittedName>
</protein>
<sequence>MDAQRDLPAPVQQADTDSITRLVHGFYGSVRADAALGPVFDAAIAPHWDAHLARMVDFWSTVMLGTRSFRGGDVFGKHMAVQGVQPEHFATWLRLWAEHTQAVFVRELALELQTVAHNIARNLFRGYFGQWPQAA</sequence>
<proteinExistence type="predicted"/>
<dbReference type="Gene3D" id="1.10.490.10">
    <property type="entry name" value="Globins"/>
    <property type="match status" value="1"/>
</dbReference>
<organism evidence="1 2">
    <name type="scientific">Oryzisolibacter propanilivorax</name>
    <dbReference type="NCBI Taxonomy" id="1527607"/>
    <lineage>
        <taxon>Bacteria</taxon>
        <taxon>Pseudomonadati</taxon>
        <taxon>Pseudomonadota</taxon>
        <taxon>Betaproteobacteria</taxon>
        <taxon>Burkholderiales</taxon>
        <taxon>Comamonadaceae</taxon>
        <taxon>Oryzisolibacter</taxon>
    </lineage>
</organism>
<dbReference type="InterPro" id="IPR012292">
    <property type="entry name" value="Globin/Proto"/>
</dbReference>
<dbReference type="OrthoDB" id="25954at2"/>
<dbReference type="CDD" id="cd08916">
    <property type="entry name" value="TrHb3_P"/>
    <property type="match status" value="1"/>
</dbReference>
<dbReference type="GO" id="GO:0019825">
    <property type="term" value="F:oxygen binding"/>
    <property type="evidence" value="ECO:0007669"/>
    <property type="project" value="InterPro"/>
</dbReference>
<reference evidence="2" key="1">
    <citation type="submission" date="2016-10" db="EMBL/GenBank/DDBJ databases">
        <authorList>
            <person name="Varghese N."/>
            <person name="Submissions S."/>
        </authorList>
    </citation>
    <scope>NUCLEOTIDE SEQUENCE [LARGE SCALE GENOMIC DNA]</scope>
    <source>
        <strain evidence="2">EPL6</strain>
    </source>
</reference>
<dbReference type="STRING" id="1527607.SAMN05428957_101376"/>
<dbReference type="EMBL" id="FNHP01000001">
    <property type="protein sequence ID" value="SDL97437.1"/>
    <property type="molecule type" value="Genomic_DNA"/>
</dbReference>
<name>A0A1G9PGU8_9BURK</name>
<evidence type="ECO:0000313" key="2">
    <source>
        <dbReference type="Proteomes" id="UP000198552"/>
    </source>
</evidence>
<accession>A0A1G9PGU8</accession>